<dbReference type="InterPro" id="IPR040400">
    <property type="entry name" value="BAG5/6/7/8"/>
</dbReference>
<dbReference type="Gene3D" id="1.20.58.120">
    <property type="entry name" value="BAG domain"/>
    <property type="match status" value="1"/>
</dbReference>
<sequence>MPFTHSYHPNFEAVPPQAKVDPARSLGSYESWPYGSNYGYSIPVGCHGCCNHCYFPGYYSFRPPCPHSLPPLPFYFHGSVPAFSESYPFHCTPLPHNSMEQPRYEYDNNGFRDHHCCGSPNHLHNWREDTNVKTQEQDPDVEKKSSNSLAPVEFKNYPYPVVWFPPAHMKNKELRKPIESNLKERDEYPRDTNASGSLKSSEQEPSVWNGWFPVDMNSLGSLKHDGDGKGTQNNQNENKSLFPFPIFWMPCKPEEVERNYQREATTGRKSVEESPSNFWITPVTLPGSGDKINQPIASEENPSSGSRMMEKSADREMIPMKQLEQHEDKRTTSDDAKGKARSIPVKPTEDNGEKKPFENSTKRRSSSPTKPSKLPPVCLRVDTRPRRKNCNGSSRSPSPSQKISLDFSDSSESSTSSREKGNTQQELQCSNSMPNKTKEVDPNRRDKKVIEVLEGITGRDKNEDCKAKTQNQFPVNLPVDSHEEVSISKTTSEVGIGYGVSKVKEDKGARDAEGQKSGEGIESKCATVKGQSGNSESEIGEHKGVSKVKDEKFEEVAKEERKSMSEAEAAVIIQSSFRGFEVRKGEPLKKLKQIAQIQEQVTGVRSRIQALESSSDIQSDDKQRVVIGETVMSLLLKLDTIQGLHPSVRDVRKSIAKELVSLQEKLDSLSVKKSEVSTANPMENLSIGHQR</sequence>
<feature type="compositionally biased region" description="Polar residues" evidence="2">
    <location>
        <begin position="192"/>
        <end position="206"/>
    </location>
</feature>
<dbReference type="OrthoDB" id="787121at2759"/>
<gene>
    <name evidence="4" type="ORF">F0562_019300</name>
</gene>
<proteinExistence type="predicted"/>
<feature type="compositionally biased region" description="Basic and acidic residues" evidence="2">
    <location>
        <begin position="436"/>
        <end position="448"/>
    </location>
</feature>
<evidence type="ECO:0000256" key="1">
    <source>
        <dbReference type="ARBA" id="ARBA00023186"/>
    </source>
</evidence>
<dbReference type="PROSITE" id="PS51035">
    <property type="entry name" value="BAG"/>
    <property type="match status" value="1"/>
</dbReference>
<dbReference type="PANTHER" id="PTHR33322:SF16">
    <property type="entry name" value="BAG FAMILY MOLECULAR CHAPERONE REGULATOR 6"/>
    <property type="match status" value="1"/>
</dbReference>
<feature type="compositionally biased region" description="Basic and acidic residues" evidence="2">
    <location>
        <begin position="504"/>
        <end position="522"/>
    </location>
</feature>
<dbReference type="GO" id="GO:0009506">
    <property type="term" value="C:plasmodesma"/>
    <property type="evidence" value="ECO:0007669"/>
    <property type="project" value="TreeGrafter"/>
</dbReference>
<feature type="compositionally biased region" description="Low complexity" evidence="2">
    <location>
        <begin position="393"/>
        <end position="416"/>
    </location>
</feature>
<feature type="region of interest" description="Disordered" evidence="2">
    <location>
        <begin position="180"/>
        <end position="239"/>
    </location>
</feature>
<feature type="compositionally biased region" description="Basic and acidic residues" evidence="2">
    <location>
        <begin position="539"/>
        <end position="549"/>
    </location>
</feature>
<feature type="domain" description="BAG" evidence="3">
    <location>
        <begin position="593"/>
        <end position="670"/>
    </location>
</feature>
<dbReference type="SMART" id="SM00264">
    <property type="entry name" value="BAG"/>
    <property type="match status" value="1"/>
</dbReference>
<dbReference type="InterPro" id="IPR036533">
    <property type="entry name" value="BAG_dom_sf"/>
</dbReference>
<keyword evidence="1" id="KW-0143">Chaperone</keyword>
<name>A0A5J4ZFL6_9ASTE</name>
<evidence type="ECO:0000259" key="3">
    <source>
        <dbReference type="PROSITE" id="PS51035"/>
    </source>
</evidence>
<evidence type="ECO:0000256" key="2">
    <source>
        <dbReference type="SAM" id="MobiDB-lite"/>
    </source>
</evidence>
<feature type="region of interest" description="Disordered" evidence="2">
    <location>
        <begin position="504"/>
        <end position="549"/>
    </location>
</feature>
<organism evidence="4 5">
    <name type="scientific">Nyssa sinensis</name>
    <dbReference type="NCBI Taxonomy" id="561372"/>
    <lineage>
        <taxon>Eukaryota</taxon>
        <taxon>Viridiplantae</taxon>
        <taxon>Streptophyta</taxon>
        <taxon>Embryophyta</taxon>
        <taxon>Tracheophyta</taxon>
        <taxon>Spermatophyta</taxon>
        <taxon>Magnoliopsida</taxon>
        <taxon>eudicotyledons</taxon>
        <taxon>Gunneridae</taxon>
        <taxon>Pentapetalae</taxon>
        <taxon>asterids</taxon>
        <taxon>Cornales</taxon>
        <taxon>Nyssaceae</taxon>
        <taxon>Nyssa</taxon>
    </lineage>
</organism>
<dbReference type="FunFam" id="1.20.58.120:FF:000010">
    <property type="entry name" value="BAG family molecular chaperone regulator 6"/>
    <property type="match status" value="1"/>
</dbReference>
<dbReference type="Pfam" id="PF02179">
    <property type="entry name" value="BAG"/>
    <property type="match status" value="1"/>
</dbReference>
<keyword evidence="5" id="KW-1185">Reference proteome</keyword>
<evidence type="ECO:0000313" key="5">
    <source>
        <dbReference type="Proteomes" id="UP000325577"/>
    </source>
</evidence>
<feature type="compositionally biased region" description="Basic and acidic residues" evidence="2">
    <location>
        <begin position="347"/>
        <end position="361"/>
    </location>
</feature>
<dbReference type="SUPFAM" id="SSF63491">
    <property type="entry name" value="BAG domain"/>
    <property type="match status" value="1"/>
</dbReference>
<dbReference type="PANTHER" id="PTHR33322">
    <property type="entry name" value="BAG DOMAIN CONTAINING PROTEIN, EXPRESSED"/>
    <property type="match status" value="1"/>
</dbReference>
<accession>A0A5J4ZFL6</accession>
<dbReference type="Proteomes" id="UP000325577">
    <property type="component" value="Linkage Group LG9"/>
</dbReference>
<reference evidence="4 5" key="1">
    <citation type="submission" date="2019-09" db="EMBL/GenBank/DDBJ databases">
        <title>A chromosome-level genome assembly of the Chinese tupelo Nyssa sinensis.</title>
        <authorList>
            <person name="Yang X."/>
            <person name="Kang M."/>
            <person name="Yang Y."/>
            <person name="Xiong H."/>
            <person name="Wang M."/>
            <person name="Zhang Z."/>
            <person name="Wang Z."/>
            <person name="Wu H."/>
            <person name="Ma T."/>
            <person name="Liu J."/>
            <person name="Xi Z."/>
        </authorList>
    </citation>
    <scope>NUCLEOTIDE SEQUENCE [LARGE SCALE GENOMIC DNA]</scope>
    <source>
        <strain evidence="4">J267</strain>
        <tissue evidence="4">Leaf</tissue>
    </source>
</reference>
<dbReference type="GO" id="GO:0051087">
    <property type="term" value="F:protein-folding chaperone binding"/>
    <property type="evidence" value="ECO:0007669"/>
    <property type="project" value="InterPro"/>
</dbReference>
<feature type="region of interest" description="Disordered" evidence="2">
    <location>
        <begin position="279"/>
        <end position="448"/>
    </location>
</feature>
<dbReference type="PROSITE" id="PS50096">
    <property type="entry name" value="IQ"/>
    <property type="match status" value="1"/>
</dbReference>
<protein>
    <recommendedName>
        <fullName evidence="3">BAG domain-containing protein</fullName>
    </recommendedName>
</protein>
<feature type="compositionally biased region" description="Basic and acidic residues" evidence="2">
    <location>
        <begin position="180"/>
        <end position="190"/>
    </location>
</feature>
<dbReference type="AlphaFoldDB" id="A0A5J4ZFL6"/>
<feature type="compositionally biased region" description="Polar residues" evidence="2">
    <location>
        <begin position="422"/>
        <end position="435"/>
    </location>
</feature>
<feature type="compositionally biased region" description="Polar residues" evidence="2">
    <location>
        <begin position="230"/>
        <end position="239"/>
    </location>
</feature>
<dbReference type="GO" id="GO:0006457">
    <property type="term" value="P:protein folding"/>
    <property type="evidence" value="ECO:0007669"/>
    <property type="project" value="TreeGrafter"/>
</dbReference>
<evidence type="ECO:0000313" key="4">
    <source>
        <dbReference type="EMBL" id="KAA8516121.1"/>
    </source>
</evidence>
<dbReference type="CDD" id="cd23767">
    <property type="entry name" value="IQCD"/>
    <property type="match status" value="1"/>
</dbReference>
<dbReference type="InterPro" id="IPR003103">
    <property type="entry name" value="BAG_domain"/>
</dbReference>
<dbReference type="EMBL" id="CM018052">
    <property type="protein sequence ID" value="KAA8516121.1"/>
    <property type="molecule type" value="Genomic_DNA"/>
</dbReference>
<feature type="compositionally biased region" description="Basic and acidic residues" evidence="2">
    <location>
        <begin position="308"/>
        <end position="338"/>
    </location>
</feature>